<name>A0ABC8USN9_9AQUA</name>
<proteinExistence type="predicted"/>
<dbReference type="AlphaFoldDB" id="A0ABC8USN9"/>
<organism evidence="2 3">
    <name type="scientific">Ilex paraguariensis</name>
    <name type="common">yerba mate</name>
    <dbReference type="NCBI Taxonomy" id="185542"/>
    <lineage>
        <taxon>Eukaryota</taxon>
        <taxon>Viridiplantae</taxon>
        <taxon>Streptophyta</taxon>
        <taxon>Embryophyta</taxon>
        <taxon>Tracheophyta</taxon>
        <taxon>Spermatophyta</taxon>
        <taxon>Magnoliopsida</taxon>
        <taxon>eudicotyledons</taxon>
        <taxon>Gunneridae</taxon>
        <taxon>Pentapetalae</taxon>
        <taxon>asterids</taxon>
        <taxon>campanulids</taxon>
        <taxon>Aquifoliales</taxon>
        <taxon>Aquifoliaceae</taxon>
        <taxon>Ilex</taxon>
    </lineage>
</organism>
<dbReference type="PANTHER" id="PTHR47978">
    <property type="match status" value="1"/>
</dbReference>
<dbReference type="EMBL" id="CAUOFW020008768">
    <property type="protein sequence ID" value="CAK9183817.1"/>
    <property type="molecule type" value="Genomic_DNA"/>
</dbReference>
<feature type="non-terminal residue" evidence="2">
    <location>
        <position position="1"/>
    </location>
</feature>
<dbReference type="SUPFAM" id="SSF52540">
    <property type="entry name" value="P-loop containing nucleoside triphosphate hydrolases"/>
    <property type="match status" value="1"/>
</dbReference>
<dbReference type="Proteomes" id="UP001642360">
    <property type="component" value="Unassembled WGS sequence"/>
</dbReference>
<dbReference type="Gene3D" id="3.40.50.300">
    <property type="entry name" value="P-loop containing nucleotide triphosphate hydrolases"/>
    <property type="match status" value="1"/>
</dbReference>
<reference evidence="2 3" key="1">
    <citation type="submission" date="2024-02" db="EMBL/GenBank/DDBJ databases">
        <authorList>
            <person name="Vignale AGUSTIN F."/>
            <person name="Sosa J E."/>
            <person name="Modenutti C."/>
        </authorList>
    </citation>
    <scope>NUCLEOTIDE SEQUENCE [LARGE SCALE GENOMIC DNA]</scope>
</reference>
<evidence type="ECO:0000313" key="2">
    <source>
        <dbReference type="EMBL" id="CAK9183817.1"/>
    </source>
</evidence>
<comment type="caution">
    <text evidence="2">The sequence shown here is derived from an EMBL/GenBank/DDBJ whole genome shotgun (WGS) entry which is preliminary data.</text>
</comment>
<dbReference type="InterPro" id="IPR027417">
    <property type="entry name" value="P-loop_NTPase"/>
</dbReference>
<sequence>MTQLCRRMLRFNIKRRILWRVSTLRRSLFSFWNKVLACLMGKSIQYRQLPHTAAVYSTPPSGAVEGAFPATDTASRCCGLDEESSDLVVLKISLLGDCHTGKTSFLTKYVGRDEEQEGSERTGINQIDKTLSVGGARIAYTIWEVGGDENSHNQIPIACKDSVAMLFMFDLTSRCTLN</sequence>
<dbReference type="PRINTS" id="PR00449">
    <property type="entry name" value="RASTRNSFRMNG"/>
</dbReference>
<protein>
    <submittedName>
        <fullName evidence="2">Uncharacterized protein</fullName>
    </submittedName>
</protein>
<keyword evidence="3" id="KW-1185">Reference proteome</keyword>
<keyword evidence="1" id="KW-0547">Nucleotide-binding</keyword>
<gene>
    <name evidence="2" type="ORF">ILEXP_LOCUS54112</name>
</gene>
<evidence type="ECO:0000313" key="3">
    <source>
        <dbReference type="Proteomes" id="UP001642360"/>
    </source>
</evidence>
<accession>A0ABC8USN9</accession>
<dbReference type="Pfam" id="PF08477">
    <property type="entry name" value="Roc"/>
    <property type="match status" value="1"/>
</dbReference>
<feature type="non-terminal residue" evidence="2">
    <location>
        <position position="178"/>
    </location>
</feature>
<evidence type="ECO:0000256" key="1">
    <source>
        <dbReference type="ARBA" id="ARBA00022741"/>
    </source>
</evidence>
<dbReference type="GO" id="GO:0000166">
    <property type="term" value="F:nucleotide binding"/>
    <property type="evidence" value="ECO:0007669"/>
    <property type="project" value="UniProtKB-KW"/>
</dbReference>